<dbReference type="Proteomes" id="UP001239445">
    <property type="component" value="Unassembled WGS sequence"/>
</dbReference>
<proteinExistence type="predicted"/>
<protein>
    <submittedName>
        <fullName evidence="2">Uncharacterized protein</fullName>
    </submittedName>
</protein>
<organism evidence="2 3">
    <name type="scientific">Echria macrotheca</name>
    <dbReference type="NCBI Taxonomy" id="438768"/>
    <lineage>
        <taxon>Eukaryota</taxon>
        <taxon>Fungi</taxon>
        <taxon>Dikarya</taxon>
        <taxon>Ascomycota</taxon>
        <taxon>Pezizomycotina</taxon>
        <taxon>Sordariomycetes</taxon>
        <taxon>Sordariomycetidae</taxon>
        <taxon>Sordariales</taxon>
        <taxon>Schizotheciaceae</taxon>
        <taxon>Echria</taxon>
    </lineage>
</organism>
<sequence length="210" mass="22819">MDAETGVQGQREAREQTTGTHLCPDADVLYWLPVSQQLSASFERIGGNDVSHGYPHLGSSRDRLPGAGSVQRNCQEVLPATGSYSVGCVYPDLWRSVHSTIQGEARIATRQAARSLASSPANRSATPTCRLTSLREEVPSLRWASRHFTERRTGFGHEAPRRALSRSIQASLDQPQSSPPVSYSVPRRHSSQLARLARQAGQAGGNAIYA</sequence>
<reference evidence="2" key="1">
    <citation type="submission" date="2023-06" db="EMBL/GenBank/DDBJ databases">
        <title>Genome-scale phylogeny and comparative genomics of the fungal order Sordariales.</title>
        <authorList>
            <consortium name="Lawrence Berkeley National Laboratory"/>
            <person name="Hensen N."/>
            <person name="Bonometti L."/>
            <person name="Westerberg I."/>
            <person name="Brannstrom I.O."/>
            <person name="Guillou S."/>
            <person name="Cros-Aarteil S."/>
            <person name="Calhoun S."/>
            <person name="Haridas S."/>
            <person name="Kuo A."/>
            <person name="Mondo S."/>
            <person name="Pangilinan J."/>
            <person name="Riley R."/>
            <person name="Labutti K."/>
            <person name="Andreopoulos B."/>
            <person name="Lipzen A."/>
            <person name="Chen C."/>
            <person name="Yanf M."/>
            <person name="Daum C."/>
            <person name="Ng V."/>
            <person name="Clum A."/>
            <person name="Steindorff A."/>
            <person name="Ohm R."/>
            <person name="Martin F."/>
            <person name="Silar P."/>
            <person name="Natvig D."/>
            <person name="Lalanne C."/>
            <person name="Gautier V."/>
            <person name="Ament-Velasquez S.L."/>
            <person name="Kruys A."/>
            <person name="Hutchinson M.I."/>
            <person name="Powell A.J."/>
            <person name="Barry K."/>
            <person name="Miller A.N."/>
            <person name="Grigoriev I.V."/>
            <person name="Debuchy R."/>
            <person name="Gladieux P."/>
            <person name="Thoren M.H."/>
            <person name="Johannesson H."/>
        </authorList>
    </citation>
    <scope>NUCLEOTIDE SEQUENCE</scope>
    <source>
        <strain evidence="2">PSN4</strain>
    </source>
</reference>
<feature type="compositionally biased region" description="Low complexity" evidence="1">
    <location>
        <begin position="174"/>
        <end position="191"/>
    </location>
</feature>
<comment type="caution">
    <text evidence="2">The sequence shown here is derived from an EMBL/GenBank/DDBJ whole genome shotgun (WGS) entry which is preliminary data.</text>
</comment>
<dbReference type="EMBL" id="MU839828">
    <property type="protein sequence ID" value="KAK1759540.1"/>
    <property type="molecule type" value="Genomic_DNA"/>
</dbReference>
<accession>A0AAJ0FFX6</accession>
<evidence type="ECO:0000256" key="1">
    <source>
        <dbReference type="SAM" id="MobiDB-lite"/>
    </source>
</evidence>
<keyword evidence="3" id="KW-1185">Reference proteome</keyword>
<evidence type="ECO:0000313" key="2">
    <source>
        <dbReference type="EMBL" id="KAK1759540.1"/>
    </source>
</evidence>
<evidence type="ECO:0000313" key="3">
    <source>
        <dbReference type="Proteomes" id="UP001239445"/>
    </source>
</evidence>
<feature type="region of interest" description="Disordered" evidence="1">
    <location>
        <begin position="168"/>
        <end position="191"/>
    </location>
</feature>
<name>A0AAJ0FFX6_9PEZI</name>
<dbReference type="AlphaFoldDB" id="A0AAJ0FFX6"/>
<gene>
    <name evidence="2" type="ORF">QBC47DRAFT_109941</name>
</gene>